<dbReference type="Pfam" id="PF01551">
    <property type="entry name" value="Peptidase_M23"/>
    <property type="match status" value="1"/>
</dbReference>
<dbReference type="CDD" id="cd12797">
    <property type="entry name" value="M23_peptidase"/>
    <property type="match status" value="1"/>
</dbReference>
<dbReference type="SUPFAM" id="SSF51261">
    <property type="entry name" value="Duplicated hybrid motif"/>
    <property type="match status" value="1"/>
</dbReference>
<dbReference type="OrthoDB" id="9784703at2"/>
<dbReference type="Gene3D" id="2.70.70.10">
    <property type="entry name" value="Glucose Permease (Domain IIA)"/>
    <property type="match status" value="1"/>
</dbReference>
<feature type="coiled-coil region" evidence="1">
    <location>
        <begin position="177"/>
        <end position="240"/>
    </location>
</feature>
<organism evidence="4 5">
    <name type="scientific">Candidatus Venteria ishoeyi</name>
    <dbReference type="NCBI Taxonomy" id="1899563"/>
    <lineage>
        <taxon>Bacteria</taxon>
        <taxon>Pseudomonadati</taxon>
        <taxon>Pseudomonadota</taxon>
        <taxon>Gammaproteobacteria</taxon>
        <taxon>Thiotrichales</taxon>
        <taxon>Thiotrichaceae</taxon>
        <taxon>Venteria</taxon>
    </lineage>
</organism>
<keyword evidence="2" id="KW-0732">Signal</keyword>
<evidence type="ECO:0000259" key="3">
    <source>
        <dbReference type="Pfam" id="PF01551"/>
    </source>
</evidence>
<keyword evidence="5" id="KW-1185">Reference proteome</keyword>
<evidence type="ECO:0000256" key="1">
    <source>
        <dbReference type="SAM" id="Coils"/>
    </source>
</evidence>
<keyword evidence="1" id="KW-0175">Coiled coil</keyword>
<feature type="coiled-coil region" evidence="1">
    <location>
        <begin position="24"/>
        <end position="110"/>
    </location>
</feature>
<dbReference type="InterPro" id="IPR011055">
    <property type="entry name" value="Dup_hybrid_motif"/>
</dbReference>
<dbReference type="PANTHER" id="PTHR21666:SF270">
    <property type="entry name" value="MUREIN HYDROLASE ACTIVATOR ENVC"/>
    <property type="match status" value="1"/>
</dbReference>
<feature type="chain" id="PRO_5014692884" evidence="2">
    <location>
        <begin position="24"/>
        <end position="381"/>
    </location>
</feature>
<dbReference type="FunFam" id="2.70.70.10:FF:000003">
    <property type="entry name" value="Murein hydrolase activator EnvC"/>
    <property type="match status" value="1"/>
</dbReference>
<name>A0A1H6FFZ0_9GAMM</name>
<feature type="domain" description="M23ase beta-sheet core" evidence="3">
    <location>
        <begin position="282"/>
        <end position="375"/>
    </location>
</feature>
<evidence type="ECO:0000313" key="4">
    <source>
        <dbReference type="EMBL" id="SEH08086.1"/>
    </source>
</evidence>
<feature type="signal peptide" evidence="2">
    <location>
        <begin position="1"/>
        <end position="23"/>
    </location>
</feature>
<dbReference type="Proteomes" id="UP000236724">
    <property type="component" value="Unassembled WGS sequence"/>
</dbReference>
<keyword evidence="4" id="KW-0378">Hydrolase</keyword>
<protein>
    <submittedName>
        <fullName evidence="4">Murein hydrolase activator EnvC</fullName>
    </submittedName>
</protein>
<evidence type="ECO:0000313" key="5">
    <source>
        <dbReference type="Proteomes" id="UP000236724"/>
    </source>
</evidence>
<dbReference type="EMBL" id="FMSV02000543">
    <property type="protein sequence ID" value="SEH08086.1"/>
    <property type="molecule type" value="Genomic_DNA"/>
</dbReference>
<dbReference type="AlphaFoldDB" id="A0A1H6FFZ0"/>
<dbReference type="Gene3D" id="6.10.250.3150">
    <property type="match status" value="1"/>
</dbReference>
<dbReference type="InterPro" id="IPR050570">
    <property type="entry name" value="Cell_wall_metabolism_enzyme"/>
</dbReference>
<dbReference type="GO" id="GO:0004222">
    <property type="term" value="F:metalloendopeptidase activity"/>
    <property type="evidence" value="ECO:0007669"/>
    <property type="project" value="TreeGrafter"/>
</dbReference>
<proteinExistence type="predicted"/>
<dbReference type="PANTHER" id="PTHR21666">
    <property type="entry name" value="PEPTIDASE-RELATED"/>
    <property type="match status" value="1"/>
</dbReference>
<gene>
    <name evidence="4" type="primary">envC</name>
    <name evidence="4" type="ORF">MBHS_03975</name>
</gene>
<sequence length="381" mass="44315">MITKNRLLLFLLLVLLCPQLSVAAQSAKQDTEKLKDIKKSLQRVQQKIQKNRARYHPLQKELKNTETTIGQLAKTIEQQTRQLRKSQRQIKQLKKQQVQAQKDLQTQKDTLSQQIRAAYMMGQQDYLKLLLNQQDPARLGRIMTYYQYFNNARLRQMQKISQLLETVQVLEQNIILENQAQQKLLKKQQRRKQQLEKKNQQRQQVLTALGKTYKKQKTRLGTLQQDKKNLQEILKQVSVQPHFTPLPDTKAFAELKRQLPWPVQGNIAHHYGSERGIGSLKWQGLFITAPTGRKVRAVANGRVVYADWFRHFGQLIIIEHDQAYMTLYGHNQSLYVKTGVQVKAGKIIASVGNSGGNTQNGLYFELRKRGNPINPHPWFRP</sequence>
<reference evidence="4 5" key="1">
    <citation type="submission" date="2016-10" db="EMBL/GenBank/DDBJ databases">
        <authorList>
            <person name="de Groot N.N."/>
        </authorList>
    </citation>
    <scope>NUCLEOTIDE SEQUENCE [LARGE SCALE GENOMIC DNA]</scope>
    <source>
        <strain evidence="4">MBHS1</strain>
    </source>
</reference>
<accession>A0A1H6FFZ0</accession>
<dbReference type="InterPro" id="IPR016047">
    <property type="entry name" value="M23ase_b-sheet_dom"/>
</dbReference>
<evidence type="ECO:0000256" key="2">
    <source>
        <dbReference type="SAM" id="SignalP"/>
    </source>
</evidence>